<organism evidence="1 2">
    <name type="scientific">Oopsacas minuta</name>
    <dbReference type="NCBI Taxonomy" id="111878"/>
    <lineage>
        <taxon>Eukaryota</taxon>
        <taxon>Metazoa</taxon>
        <taxon>Porifera</taxon>
        <taxon>Hexactinellida</taxon>
        <taxon>Hexasterophora</taxon>
        <taxon>Lyssacinosida</taxon>
        <taxon>Leucopsacidae</taxon>
        <taxon>Oopsacas</taxon>
    </lineage>
</organism>
<evidence type="ECO:0008006" key="3">
    <source>
        <dbReference type="Google" id="ProtNLM"/>
    </source>
</evidence>
<name>A0AAV7KEM0_9METZ</name>
<dbReference type="GO" id="GO:0003676">
    <property type="term" value="F:nucleic acid binding"/>
    <property type="evidence" value="ECO:0007669"/>
    <property type="project" value="InterPro"/>
</dbReference>
<dbReference type="Proteomes" id="UP001165289">
    <property type="component" value="Unassembled WGS sequence"/>
</dbReference>
<proteinExistence type="predicted"/>
<evidence type="ECO:0000313" key="1">
    <source>
        <dbReference type="EMBL" id="KAI6659792.1"/>
    </source>
</evidence>
<keyword evidence="2" id="KW-1185">Reference proteome</keyword>
<dbReference type="PANTHER" id="PTHR46068">
    <property type="entry name" value="PROTEIN CBG27172"/>
    <property type="match status" value="1"/>
</dbReference>
<protein>
    <recommendedName>
        <fullName evidence="3">Tc1-like transposase DDE domain-containing protein</fullName>
    </recommendedName>
</protein>
<gene>
    <name evidence="1" type="ORF">LOD99_10647</name>
</gene>
<sequence>MTNAGRPRSVTTQRLKKVLRERIRRNPRRSMRKMASELKISRRSIGRVVKRDLEMRSFKRKRVHHLSVLVKGKRVTRSKGLLNRHAIHGLESFVFTDEKLFTIEDIHNPQKDRIISSSLENIPEELRYVSRIQKPLSVMDGAPAHTSNATQAWFRSNNPNFIRKEEWPPYSPDLNPWTIQSGQSWKQMPVQSLTLM</sequence>
<dbReference type="PANTHER" id="PTHR46068:SF1">
    <property type="entry name" value="TRANSPOSASE IS30-LIKE HTH DOMAIN-CONTAINING PROTEIN"/>
    <property type="match status" value="1"/>
</dbReference>
<reference evidence="1 2" key="1">
    <citation type="journal article" date="2023" name="BMC Biol.">
        <title>The compact genome of the sponge Oopsacas minuta (Hexactinellida) is lacking key metazoan core genes.</title>
        <authorList>
            <person name="Santini S."/>
            <person name="Schenkelaars Q."/>
            <person name="Jourda C."/>
            <person name="Duchesne M."/>
            <person name="Belahbib H."/>
            <person name="Rocher C."/>
            <person name="Selva M."/>
            <person name="Riesgo A."/>
            <person name="Vervoort M."/>
            <person name="Leys S.P."/>
            <person name="Kodjabachian L."/>
            <person name="Le Bivic A."/>
            <person name="Borchiellini C."/>
            <person name="Claverie J.M."/>
            <person name="Renard E."/>
        </authorList>
    </citation>
    <scope>NUCLEOTIDE SEQUENCE [LARGE SCALE GENOMIC DNA]</scope>
    <source>
        <strain evidence="1">SPO-2</strain>
    </source>
</reference>
<evidence type="ECO:0000313" key="2">
    <source>
        <dbReference type="Proteomes" id="UP001165289"/>
    </source>
</evidence>
<accession>A0AAV7KEM0</accession>
<dbReference type="InterPro" id="IPR036397">
    <property type="entry name" value="RNaseH_sf"/>
</dbReference>
<dbReference type="EMBL" id="JAKMXF010000049">
    <property type="protein sequence ID" value="KAI6659792.1"/>
    <property type="molecule type" value="Genomic_DNA"/>
</dbReference>
<dbReference type="Gene3D" id="3.30.420.10">
    <property type="entry name" value="Ribonuclease H-like superfamily/Ribonuclease H"/>
    <property type="match status" value="1"/>
</dbReference>
<comment type="caution">
    <text evidence="1">The sequence shown here is derived from an EMBL/GenBank/DDBJ whole genome shotgun (WGS) entry which is preliminary data.</text>
</comment>
<dbReference type="AlphaFoldDB" id="A0AAV7KEM0"/>